<comment type="caution">
    <text evidence="5">The sequence shown here is derived from an EMBL/GenBank/DDBJ whole genome shotgun (WGS) entry which is preliminary data.</text>
</comment>
<dbReference type="PANTHER" id="PTHR30531:SF14">
    <property type="entry name" value="SURFACE PRESENTATION OF ANTIGENS PROTEIN SPAS"/>
    <property type="match status" value="1"/>
</dbReference>
<organism evidence="5 6">
    <name type="scientific">Parerythrobacter jejuensis</name>
    <dbReference type="NCBI Taxonomy" id="795812"/>
    <lineage>
        <taxon>Bacteria</taxon>
        <taxon>Pseudomonadati</taxon>
        <taxon>Pseudomonadota</taxon>
        <taxon>Alphaproteobacteria</taxon>
        <taxon>Sphingomonadales</taxon>
        <taxon>Erythrobacteraceae</taxon>
        <taxon>Parerythrobacter</taxon>
    </lineage>
</organism>
<evidence type="ECO:0000313" key="6">
    <source>
        <dbReference type="Proteomes" id="UP000446786"/>
    </source>
</evidence>
<keyword evidence="5" id="KW-0969">Cilium</keyword>
<feature type="transmembrane region" description="Helical" evidence="3">
    <location>
        <begin position="190"/>
        <end position="213"/>
    </location>
</feature>
<feature type="compositionally biased region" description="Basic and acidic residues" evidence="2">
    <location>
        <begin position="225"/>
        <end position="241"/>
    </location>
</feature>
<evidence type="ECO:0000256" key="1">
    <source>
        <dbReference type="ARBA" id="ARBA00010690"/>
    </source>
</evidence>
<feature type="region of interest" description="Disordered" evidence="2">
    <location>
        <begin position="225"/>
        <end position="260"/>
    </location>
</feature>
<gene>
    <name evidence="5" type="primary">flhB</name>
    <name evidence="4" type="ORF">GRI94_01815</name>
    <name evidence="5" type="ORF">GRI94_15905</name>
</gene>
<feature type="transmembrane region" description="Helical" evidence="3">
    <location>
        <begin position="90"/>
        <end position="111"/>
    </location>
</feature>
<dbReference type="Proteomes" id="UP000446786">
    <property type="component" value="Unassembled WGS sequence"/>
</dbReference>
<keyword evidence="3" id="KW-0472">Membrane</keyword>
<dbReference type="PRINTS" id="PR00950">
    <property type="entry name" value="TYPE3IMSPROT"/>
</dbReference>
<evidence type="ECO:0000313" key="5">
    <source>
        <dbReference type="EMBL" id="MXP33313.1"/>
    </source>
</evidence>
<dbReference type="GO" id="GO:0009306">
    <property type="term" value="P:protein secretion"/>
    <property type="evidence" value="ECO:0007669"/>
    <property type="project" value="InterPro"/>
</dbReference>
<keyword evidence="5" id="KW-0966">Cell projection</keyword>
<name>A0A845AVV8_9SPHN</name>
<proteinExistence type="inferred from homology"/>
<sequence length="366" mass="41066">MSEEGQEQNKTEEPTPFKLKKAREKGQVARGMDLGFVGSLIAVAGVAMFMGETFFGNLADIMRYSFAAGITGRGDPMEALGVVAETYWGAFQPLVILGAVIMIVLITLEILQLRGFVWSTHPLKPDFKKLNPAKGLKKIFSMKMLKETLKNITKFFTYCTAAGFIGYAALETWGVRLVDAQWLVRAMEQSGARLLMVFIGFAFVFMVIDQIIVRREFHKQMRMSRRELTRETKDREGEPRFKQKRKEIHQQMREQSEGLGKLPGSDLLVVNPEHYAVALRYDAKTMSAPEVRVKGRNHFAQLMKRKARLHAVPVVPNPPLARKLYAECSSGGPIRPDHYHEVARLYRALANPPAAPVADGQAAVEG</sequence>
<keyword evidence="5" id="KW-0282">Flagellum</keyword>
<keyword evidence="3" id="KW-1133">Transmembrane helix</keyword>
<dbReference type="RefSeq" id="WP_160778085.1">
    <property type="nucleotide sequence ID" value="NZ_BAAAZF010000001.1"/>
</dbReference>
<feature type="region of interest" description="Disordered" evidence="2">
    <location>
        <begin position="1"/>
        <end position="22"/>
    </location>
</feature>
<dbReference type="EMBL" id="WTYE01000001">
    <property type="protein sequence ID" value="MXP33313.1"/>
    <property type="molecule type" value="Genomic_DNA"/>
</dbReference>
<dbReference type="InterPro" id="IPR029025">
    <property type="entry name" value="T3SS_substrate_exporter_C"/>
</dbReference>
<feature type="transmembrane region" description="Helical" evidence="3">
    <location>
        <begin position="152"/>
        <end position="170"/>
    </location>
</feature>
<dbReference type="EMBL" id="WTYE01000001">
    <property type="protein sequence ID" value="MXP30553.1"/>
    <property type="molecule type" value="Genomic_DNA"/>
</dbReference>
<evidence type="ECO:0000313" key="4">
    <source>
        <dbReference type="EMBL" id="MXP30553.1"/>
    </source>
</evidence>
<reference evidence="5 6" key="1">
    <citation type="submission" date="2019-12" db="EMBL/GenBank/DDBJ databases">
        <title>Genomic-based taxomic classification of the family Erythrobacteraceae.</title>
        <authorList>
            <person name="Xu L."/>
        </authorList>
    </citation>
    <scope>NUCLEOTIDE SEQUENCE [LARGE SCALE GENOMIC DNA]</scope>
    <source>
        <strain evidence="5 6">JCM 16677</strain>
    </source>
</reference>
<evidence type="ECO:0000256" key="2">
    <source>
        <dbReference type="SAM" id="MobiDB-lite"/>
    </source>
</evidence>
<comment type="similarity">
    <text evidence="1">Belongs to the type III secretion exporter family.</text>
</comment>
<dbReference type="Gene3D" id="3.40.1690.10">
    <property type="entry name" value="secretion proteins EscU"/>
    <property type="match status" value="1"/>
</dbReference>
<keyword evidence="3" id="KW-0812">Transmembrane</keyword>
<keyword evidence="6" id="KW-1185">Reference proteome</keyword>
<dbReference type="PANTHER" id="PTHR30531">
    <property type="entry name" value="FLAGELLAR BIOSYNTHETIC PROTEIN FLHB"/>
    <property type="match status" value="1"/>
</dbReference>
<dbReference type="AlphaFoldDB" id="A0A845AVV8"/>
<dbReference type="InterPro" id="IPR006135">
    <property type="entry name" value="T3SS_substrate_exporter"/>
</dbReference>
<evidence type="ECO:0000256" key="3">
    <source>
        <dbReference type="SAM" id="Phobius"/>
    </source>
</evidence>
<feature type="transmembrane region" description="Helical" evidence="3">
    <location>
        <begin position="28"/>
        <end position="50"/>
    </location>
</feature>
<dbReference type="GO" id="GO:0005886">
    <property type="term" value="C:plasma membrane"/>
    <property type="evidence" value="ECO:0007669"/>
    <property type="project" value="TreeGrafter"/>
</dbReference>
<accession>A0A845AVV8</accession>
<dbReference type="OrthoDB" id="9807950at2"/>
<protein>
    <submittedName>
        <fullName evidence="5">Flagellar type III secretion system protein FlhB</fullName>
    </submittedName>
</protein>
<dbReference type="SUPFAM" id="SSF160544">
    <property type="entry name" value="EscU C-terminal domain-like"/>
    <property type="match status" value="1"/>
</dbReference>
<dbReference type="Pfam" id="PF01312">
    <property type="entry name" value="Bac_export_2"/>
    <property type="match status" value="1"/>
</dbReference>